<dbReference type="AlphaFoldDB" id="A0A9W4TC21"/>
<dbReference type="GO" id="GO:0005247">
    <property type="term" value="F:voltage-gated chloride channel activity"/>
    <property type="evidence" value="ECO:0007669"/>
    <property type="project" value="TreeGrafter"/>
</dbReference>
<keyword evidence="4 8" id="KW-1133">Transmembrane helix</keyword>
<evidence type="ECO:0000256" key="7">
    <source>
        <dbReference type="ARBA" id="ARBA00023214"/>
    </source>
</evidence>
<feature type="non-terminal residue" evidence="9">
    <location>
        <position position="211"/>
    </location>
</feature>
<keyword evidence="7" id="KW-0868">Chloride</keyword>
<dbReference type="PANTHER" id="PTHR45711:SF6">
    <property type="entry name" value="CHLORIDE CHANNEL PROTEIN"/>
    <property type="match status" value="1"/>
</dbReference>
<feature type="non-terminal residue" evidence="9">
    <location>
        <position position="1"/>
    </location>
</feature>
<comment type="subcellular location">
    <subcellularLocation>
        <location evidence="1">Membrane</location>
        <topology evidence="1">Multi-pass membrane protein</topology>
    </subcellularLocation>
</comment>
<dbReference type="OrthoDB" id="2433935at2759"/>
<dbReference type="EMBL" id="CAMKVN010022034">
    <property type="protein sequence ID" value="CAI2199684.1"/>
    <property type="molecule type" value="Genomic_DNA"/>
</dbReference>
<keyword evidence="6 8" id="KW-0472">Membrane</keyword>
<dbReference type="PRINTS" id="PR00762">
    <property type="entry name" value="CLCHANNEL"/>
</dbReference>
<dbReference type="GO" id="GO:0005769">
    <property type="term" value="C:early endosome"/>
    <property type="evidence" value="ECO:0007669"/>
    <property type="project" value="TreeGrafter"/>
</dbReference>
<reference evidence="9" key="1">
    <citation type="submission" date="2022-08" db="EMBL/GenBank/DDBJ databases">
        <authorList>
            <person name="Kallberg Y."/>
            <person name="Tangrot J."/>
            <person name="Rosling A."/>
        </authorList>
    </citation>
    <scope>NUCLEOTIDE SEQUENCE</scope>
    <source>
        <strain evidence="9">Wild A</strain>
    </source>
</reference>
<dbReference type="InterPro" id="IPR014743">
    <property type="entry name" value="Cl-channel_core"/>
</dbReference>
<feature type="transmembrane region" description="Helical" evidence="8">
    <location>
        <begin position="84"/>
        <end position="105"/>
    </location>
</feature>
<organism evidence="9 10">
    <name type="scientific">Funneliformis geosporum</name>
    <dbReference type="NCBI Taxonomy" id="1117311"/>
    <lineage>
        <taxon>Eukaryota</taxon>
        <taxon>Fungi</taxon>
        <taxon>Fungi incertae sedis</taxon>
        <taxon>Mucoromycota</taxon>
        <taxon>Glomeromycotina</taxon>
        <taxon>Glomeromycetes</taxon>
        <taxon>Glomerales</taxon>
        <taxon>Glomeraceae</taxon>
        <taxon>Funneliformis</taxon>
    </lineage>
</organism>
<evidence type="ECO:0000313" key="10">
    <source>
        <dbReference type="Proteomes" id="UP001153678"/>
    </source>
</evidence>
<feature type="transmembrane region" description="Helical" evidence="8">
    <location>
        <begin position="155"/>
        <end position="178"/>
    </location>
</feature>
<proteinExistence type="predicted"/>
<name>A0A9W4TC21_9GLOM</name>
<dbReference type="GO" id="GO:0005886">
    <property type="term" value="C:plasma membrane"/>
    <property type="evidence" value="ECO:0007669"/>
    <property type="project" value="TreeGrafter"/>
</dbReference>
<gene>
    <name evidence="9" type="ORF">FWILDA_LOCUS19197</name>
</gene>
<evidence type="ECO:0000256" key="6">
    <source>
        <dbReference type="ARBA" id="ARBA00023136"/>
    </source>
</evidence>
<dbReference type="Pfam" id="PF00654">
    <property type="entry name" value="Voltage_CLC"/>
    <property type="match status" value="1"/>
</dbReference>
<evidence type="ECO:0000256" key="5">
    <source>
        <dbReference type="ARBA" id="ARBA00023065"/>
    </source>
</evidence>
<keyword evidence="3 8" id="KW-0812">Transmembrane</keyword>
<evidence type="ECO:0000256" key="2">
    <source>
        <dbReference type="ARBA" id="ARBA00022448"/>
    </source>
</evidence>
<dbReference type="InterPro" id="IPR001807">
    <property type="entry name" value="ClC"/>
</dbReference>
<dbReference type="SUPFAM" id="SSF81340">
    <property type="entry name" value="Clc chloride channel"/>
    <property type="match status" value="1"/>
</dbReference>
<protein>
    <submittedName>
        <fullName evidence="9">3994_t:CDS:1</fullName>
    </submittedName>
</protein>
<evidence type="ECO:0000256" key="3">
    <source>
        <dbReference type="ARBA" id="ARBA00022692"/>
    </source>
</evidence>
<dbReference type="Proteomes" id="UP001153678">
    <property type="component" value="Unassembled WGS sequence"/>
</dbReference>
<accession>A0A9W4TC21</accession>
<feature type="transmembrane region" description="Helical" evidence="8">
    <location>
        <begin position="190"/>
        <end position="208"/>
    </location>
</feature>
<dbReference type="Gene3D" id="1.10.3080.10">
    <property type="entry name" value="Clc chloride channel"/>
    <property type="match status" value="1"/>
</dbReference>
<feature type="transmembrane region" description="Helical" evidence="8">
    <location>
        <begin position="27"/>
        <end position="45"/>
    </location>
</feature>
<sequence>GLFGALLCKLIILYTKYVRNRSWLKKWPVIEVMMVVIITASINFWNRYTKMSSTDLVYDLFSECKGENDHKGLCVNSPEEMFDVFCLLGLALISKFLTCVITFGVRTPAGIFIPALLIGACFGRMLGIAIQYLTMTHPDFPIFSAVCNQNKDNDCVIPGVYAMVGAAASLAGVTRMTVSLTVIMFELTGALTYVLPIMTAIIISKWVADWI</sequence>
<dbReference type="PANTHER" id="PTHR45711">
    <property type="entry name" value="CHLORIDE CHANNEL PROTEIN"/>
    <property type="match status" value="1"/>
</dbReference>
<comment type="caution">
    <text evidence="9">The sequence shown here is derived from an EMBL/GenBank/DDBJ whole genome shotgun (WGS) entry which is preliminary data.</text>
</comment>
<keyword evidence="2" id="KW-0813">Transport</keyword>
<evidence type="ECO:0000256" key="4">
    <source>
        <dbReference type="ARBA" id="ARBA00022989"/>
    </source>
</evidence>
<evidence type="ECO:0000313" key="9">
    <source>
        <dbReference type="EMBL" id="CAI2199684.1"/>
    </source>
</evidence>
<evidence type="ECO:0000256" key="1">
    <source>
        <dbReference type="ARBA" id="ARBA00004141"/>
    </source>
</evidence>
<evidence type="ECO:0000256" key="8">
    <source>
        <dbReference type="SAM" id="Phobius"/>
    </source>
</evidence>
<keyword evidence="10" id="KW-1185">Reference proteome</keyword>
<keyword evidence="5" id="KW-0406">Ion transport</keyword>
<dbReference type="GO" id="GO:0005794">
    <property type="term" value="C:Golgi apparatus"/>
    <property type="evidence" value="ECO:0007669"/>
    <property type="project" value="TreeGrafter"/>
</dbReference>
<feature type="transmembrane region" description="Helical" evidence="8">
    <location>
        <begin position="111"/>
        <end position="134"/>
    </location>
</feature>